<dbReference type="PANTHER" id="PTHR23502:SF132">
    <property type="entry name" value="POLYAMINE TRANSPORTER 2-RELATED"/>
    <property type="match status" value="1"/>
</dbReference>
<dbReference type="InterPro" id="IPR036259">
    <property type="entry name" value="MFS_trans_sf"/>
</dbReference>
<keyword evidence="7 8" id="KW-0472">Membrane</keyword>
<keyword evidence="5 8" id="KW-0812">Transmembrane</keyword>
<comment type="subcellular location">
    <subcellularLocation>
        <location evidence="8">Cell inner membrane</location>
        <topology evidence="8">Multi-pass membrane protein</topology>
    </subcellularLocation>
    <subcellularLocation>
        <location evidence="1">Cell membrane</location>
        <topology evidence="1">Multi-pass membrane protein</topology>
    </subcellularLocation>
</comment>
<comment type="similarity">
    <text evidence="2 8">Belongs to the major facilitator superfamily. Bcr/CmlA family.</text>
</comment>
<feature type="transmembrane region" description="Helical" evidence="8">
    <location>
        <begin position="168"/>
        <end position="187"/>
    </location>
</feature>
<evidence type="ECO:0000256" key="7">
    <source>
        <dbReference type="ARBA" id="ARBA00023136"/>
    </source>
</evidence>
<dbReference type="PROSITE" id="PS50850">
    <property type="entry name" value="MFS"/>
    <property type="match status" value="1"/>
</dbReference>
<feature type="transmembrane region" description="Helical" evidence="8">
    <location>
        <begin position="216"/>
        <end position="244"/>
    </location>
</feature>
<evidence type="ECO:0000256" key="3">
    <source>
        <dbReference type="ARBA" id="ARBA00022448"/>
    </source>
</evidence>
<dbReference type="RefSeq" id="WP_161054107.1">
    <property type="nucleotide sequence ID" value="NZ_WWCT01000003.1"/>
</dbReference>
<evidence type="ECO:0000256" key="1">
    <source>
        <dbReference type="ARBA" id="ARBA00004651"/>
    </source>
</evidence>
<comment type="caution">
    <text evidence="10">The sequence shown here is derived from an EMBL/GenBank/DDBJ whole genome shotgun (WGS) entry which is preliminary data.</text>
</comment>
<evidence type="ECO:0000256" key="6">
    <source>
        <dbReference type="ARBA" id="ARBA00022989"/>
    </source>
</evidence>
<keyword evidence="3 8" id="KW-0813">Transport</keyword>
<feature type="transmembrane region" description="Helical" evidence="8">
    <location>
        <begin position="40"/>
        <end position="66"/>
    </location>
</feature>
<organism evidence="10 11">
    <name type="scientific">Duganella levis</name>
    <dbReference type="NCBI Taxonomy" id="2692169"/>
    <lineage>
        <taxon>Bacteria</taxon>
        <taxon>Pseudomonadati</taxon>
        <taxon>Pseudomonadota</taxon>
        <taxon>Betaproteobacteria</taxon>
        <taxon>Burkholderiales</taxon>
        <taxon>Oxalobacteraceae</taxon>
        <taxon>Telluria group</taxon>
        <taxon>Duganella</taxon>
    </lineage>
</organism>
<dbReference type="InterPro" id="IPR011701">
    <property type="entry name" value="MFS"/>
</dbReference>
<keyword evidence="8" id="KW-0997">Cell inner membrane</keyword>
<evidence type="ECO:0000256" key="4">
    <source>
        <dbReference type="ARBA" id="ARBA00022475"/>
    </source>
</evidence>
<dbReference type="Gene3D" id="1.20.1720.10">
    <property type="entry name" value="Multidrug resistance protein D"/>
    <property type="match status" value="1"/>
</dbReference>
<feature type="transmembrane region" description="Helical" evidence="8">
    <location>
        <begin position="78"/>
        <end position="98"/>
    </location>
</feature>
<feature type="transmembrane region" description="Helical" evidence="8">
    <location>
        <begin position="282"/>
        <end position="305"/>
    </location>
</feature>
<keyword evidence="11" id="KW-1185">Reference proteome</keyword>
<evidence type="ECO:0000256" key="2">
    <source>
        <dbReference type="ARBA" id="ARBA00006236"/>
    </source>
</evidence>
<feature type="transmembrane region" description="Helical" evidence="8">
    <location>
        <begin position="104"/>
        <end position="125"/>
    </location>
</feature>
<accession>A0ABW9VWK3</accession>
<dbReference type="EMBL" id="WWCT01000003">
    <property type="protein sequence ID" value="MYN26051.1"/>
    <property type="molecule type" value="Genomic_DNA"/>
</dbReference>
<sequence>MSTTTAQRHDLWTLTILSLLMAFASISTDIYLPAMPIMGAALHTATGGVELTISGYLVGFCLGQLFWGPLSDRLGRRLPIAIGMVLFIAGSAGCALSNSVEAMIAWRALQAVGACASVTLARAIVRDLYAGSRAAQMMSTLMIVTAVAPLLGPSIGGLILQFAGWRDIFWLLVAVGLVTLGLLYTLPETLPVTRRIREPLSRVFLTYGALLRQPRLLGYAGVGGFLYGGIFAYVAGTPFAYISYYHVPPQYYGLLFSLGSVGIMAANLFNVRFVARWGSDHLMRAGAIAAGILGISVAITAASNWGGLAGLVIPLFLFISCTGLIAANAITGALNLFPEVAGSVSALIGASQFGTGILGSALVGMLSNGTPWPLGASMAFFGLGCTLCAVLLTPSH</sequence>
<feature type="transmembrane region" description="Helical" evidence="8">
    <location>
        <begin position="137"/>
        <end position="162"/>
    </location>
</feature>
<feature type="transmembrane region" description="Helical" evidence="8">
    <location>
        <begin position="311"/>
        <end position="337"/>
    </location>
</feature>
<feature type="transmembrane region" description="Helical" evidence="8">
    <location>
        <begin position="372"/>
        <end position="392"/>
    </location>
</feature>
<keyword evidence="4" id="KW-1003">Cell membrane</keyword>
<feature type="transmembrane region" description="Helical" evidence="8">
    <location>
        <begin position="12"/>
        <end position="34"/>
    </location>
</feature>
<dbReference type="PANTHER" id="PTHR23502">
    <property type="entry name" value="MAJOR FACILITATOR SUPERFAMILY"/>
    <property type="match status" value="1"/>
</dbReference>
<proteinExistence type="inferred from homology"/>
<protein>
    <recommendedName>
        <fullName evidence="8">Bcr/CflA family efflux transporter</fullName>
    </recommendedName>
</protein>
<gene>
    <name evidence="10" type="ORF">GTP69_06500</name>
</gene>
<dbReference type="InterPro" id="IPR004812">
    <property type="entry name" value="Efflux_drug-R_Bcr/CmlA"/>
</dbReference>
<feature type="domain" description="Major facilitator superfamily (MFS) profile" evidence="9">
    <location>
        <begin position="13"/>
        <end position="396"/>
    </location>
</feature>
<evidence type="ECO:0000313" key="10">
    <source>
        <dbReference type="EMBL" id="MYN26051.1"/>
    </source>
</evidence>
<reference evidence="10 11" key="1">
    <citation type="submission" date="2019-12" db="EMBL/GenBank/DDBJ databases">
        <title>Novel species isolated from a subtropical stream in China.</title>
        <authorList>
            <person name="Lu H."/>
        </authorList>
    </citation>
    <scope>NUCLEOTIDE SEQUENCE [LARGE SCALE GENOMIC DNA]</scope>
    <source>
        <strain evidence="10 11">CY42W</strain>
    </source>
</reference>
<dbReference type="CDD" id="cd17320">
    <property type="entry name" value="MFS_MdfA_MDR_like"/>
    <property type="match status" value="1"/>
</dbReference>
<evidence type="ECO:0000256" key="5">
    <source>
        <dbReference type="ARBA" id="ARBA00022692"/>
    </source>
</evidence>
<name>A0ABW9VWK3_9BURK</name>
<keyword evidence="6 8" id="KW-1133">Transmembrane helix</keyword>
<dbReference type="NCBIfam" id="TIGR00710">
    <property type="entry name" value="efflux_Bcr_CflA"/>
    <property type="match status" value="1"/>
</dbReference>
<feature type="transmembrane region" description="Helical" evidence="8">
    <location>
        <begin position="250"/>
        <end position="270"/>
    </location>
</feature>
<dbReference type="SUPFAM" id="SSF103473">
    <property type="entry name" value="MFS general substrate transporter"/>
    <property type="match status" value="1"/>
</dbReference>
<evidence type="ECO:0000256" key="8">
    <source>
        <dbReference type="RuleBase" id="RU365088"/>
    </source>
</evidence>
<evidence type="ECO:0000313" key="11">
    <source>
        <dbReference type="Proteomes" id="UP000642144"/>
    </source>
</evidence>
<evidence type="ECO:0000259" key="9">
    <source>
        <dbReference type="PROSITE" id="PS50850"/>
    </source>
</evidence>
<dbReference type="Proteomes" id="UP000642144">
    <property type="component" value="Unassembled WGS sequence"/>
</dbReference>
<dbReference type="Pfam" id="PF07690">
    <property type="entry name" value="MFS_1"/>
    <property type="match status" value="1"/>
</dbReference>
<feature type="transmembrane region" description="Helical" evidence="8">
    <location>
        <begin position="344"/>
        <end position="366"/>
    </location>
</feature>
<dbReference type="InterPro" id="IPR020846">
    <property type="entry name" value="MFS_dom"/>
</dbReference>